<dbReference type="Gene3D" id="1.50.10.160">
    <property type="match status" value="1"/>
</dbReference>
<name>A0AAD9SAP4_PHOAM</name>
<dbReference type="GO" id="GO:0016102">
    <property type="term" value="P:diterpenoid biosynthetic process"/>
    <property type="evidence" value="ECO:0007669"/>
    <property type="project" value="TreeGrafter"/>
</dbReference>
<dbReference type="AlphaFoldDB" id="A0AAD9SAP4"/>
<reference evidence="2" key="1">
    <citation type="submission" date="2023-06" db="EMBL/GenBank/DDBJ databases">
        <authorList>
            <person name="Noh H."/>
        </authorList>
    </citation>
    <scope>NUCLEOTIDE SEQUENCE</scope>
    <source>
        <strain evidence="2">DUCC20226</strain>
    </source>
</reference>
<dbReference type="InterPro" id="IPR050148">
    <property type="entry name" value="Terpene_synthase-like"/>
</dbReference>
<comment type="caution">
    <text evidence="2">The sequence shown here is derived from an EMBL/GenBank/DDBJ whole genome shotgun (WGS) entry which is preliminary data.</text>
</comment>
<sequence>MDNSLHKQAAALLASLAARCSAGQDFGHMSPSIYDSAWVAMLQKPKDCQAESDSWLFPECFDFVLAQQKPSGAWESYGTPFDGILNTSAALLCLKMHSRIHPDHEDWILRSRKGEEALIHMLKEWDISTTDQVGFEILLISLLNLLKQEGVIIDCVQLQALQAIRDAKLAGLPPSTLYEATSTLHHSLEAFIGHIDFDRVGSWLDPNGSMMGSPAATAAYLMHSSNWDCKAEMYLRNVLERDNQHEDGSVPAAWPTTIFEVSWIITTLASAELLGKGPGILAFGDLLKGQLEMQNGLLGFAPHMFPDVDDTAKSLEALHYLGQDYSIESLIHTYESSEHFFTYPGERNPSLSANCNVLIALLLREDREQHLQQISKAVQFLTIKVFHGQTTEKWHVSELYWMMSLGRAFELLFRNHEVALSVLNAVPNLLEKIPIILCRQETDGSWNHVCELTSYAVLAMSAIAKLPWMQQIDHGIAVNSITRGKSFLTSKMSEWGRGHHLWTEKVTFASHVLSEAFCLAASNTALPKIPQGCSDNAFLMNEKTLAGMKKAGALMARTPLVRELASASLAIAELEACFAMRLLRNHHHHSMFPRPQSGDDKYIFIIPLALIVCAELHGCTVSPSVLYEMMVLSVLNFHVDEYMESVVEKHFQDSLGSIRGIVRHAFEDLHSGACAVAPVENEAYDVDIDGHEARDCVDKHRIPLTMKSVDSLLRQFITHILHHPAVQASPIFLRQKLASDLQTFLLAHITQAQHNNRFRAQHRRDGFHLNIAKTNGQGTIEPQNARSPMKYVDPGSTLYSWVRSISADHTSCPFSFVFFNCLVHAASSSGHHILASARTVYLAEDVCRHLASLCRMYNDLGSAVRDADEGSLNSLNFPEFFFRQVAPKERKSIAQDDLLWIAEHERQGLEMAMKLLGQELGDGYSMKALRVFVDVTDLYGQLYLLKDIGLRTQ</sequence>
<dbReference type="PANTHER" id="PTHR31739:SF25">
    <property type="entry name" value="(E,E)-GERANYLLINALOOL SYNTHASE"/>
    <property type="match status" value="1"/>
</dbReference>
<organism evidence="2 3">
    <name type="scientific">Phomopsis amygdali</name>
    <name type="common">Fusicoccum amygdali</name>
    <dbReference type="NCBI Taxonomy" id="1214568"/>
    <lineage>
        <taxon>Eukaryota</taxon>
        <taxon>Fungi</taxon>
        <taxon>Dikarya</taxon>
        <taxon>Ascomycota</taxon>
        <taxon>Pezizomycotina</taxon>
        <taxon>Sordariomycetes</taxon>
        <taxon>Sordariomycetidae</taxon>
        <taxon>Diaporthales</taxon>
        <taxon>Diaporthaceae</taxon>
        <taxon>Diaporthe</taxon>
    </lineage>
</organism>
<dbReference type="Proteomes" id="UP001265746">
    <property type="component" value="Unassembled WGS sequence"/>
</dbReference>
<evidence type="ECO:0008006" key="4">
    <source>
        <dbReference type="Google" id="ProtNLM"/>
    </source>
</evidence>
<evidence type="ECO:0000313" key="3">
    <source>
        <dbReference type="Proteomes" id="UP001265746"/>
    </source>
</evidence>
<dbReference type="SUPFAM" id="SSF48239">
    <property type="entry name" value="Terpenoid cyclases/Protein prenyltransferases"/>
    <property type="match status" value="2"/>
</dbReference>
<dbReference type="GO" id="GO:0010333">
    <property type="term" value="F:terpene synthase activity"/>
    <property type="evidence" value="ECO:0007669"/>
    <property type="project" value="InterPro"/>
</dbReference>
<proteinExistence type="inferred from homology"/>
<dbReference type="InterPro" id="IPR008930">
    <property type="entry name" value="Terpenoid_cyclase/PrenylTrfase"/>
</dbReference>
<protein>
    <recommendedName>
        <fullName evidence="4">Ent-kaurene synthase</fullName>
    </recommendedName>
</protein>
<accession>A0AAD9SAP4</accession>
<evidence type="ECO:0000256" key="1">
    <source>
        <dbReference type="ARBA" id="ARBA00006333"/>
    </source>
</evidence>
<gene>
    <name evidence="2" type="ORF">N8I77_007133</name>
</gene>
<evidence type="ECO:0000313" key="2">
    <source>
        <dbReference type="EMBL" id="KAK2604184.1"/>
    </source>
</evidence>
<dbReference type="EMBL" id="JAUJFL010000004">
    <property type="protein sequence ID" value="KAK2604184.1"/>
    <property type="molecule type" value="Genomic_DNA"/>
</dbReference>
<dbReference type="Gene3D" id="1.50.10.20">
    <property type="match status" value="1"/>
</dbReference>
<comment type="similarity">
    <text evidence="1">Belongs to the terpene synthase family.</text>
</comment>
<dbReference type="PANTHER" id="PTHR31739">
    <property type="entry name" value="ENT-COPALYL DIPHOSPHATE SYNTHASE, CHLOROPLASTIC"/>
    <property type="match status" value="1"/>
</dbReference>
<dbReference type="GO" id="GO:0000287">
    <property type="term" value="F:magnesium ion binding"/>
    <property type="evidence" value="ECO:0007669"/>
    <property type="project" value="TreeGrafter"/>
</dbReference>
<keyword evidence="3" id="KW-1185">Reference proteome</keyword>